<dbReference type="AlphaFoldDB" id="A0A2N3PQU2"/>
<dbReference type="PROSITE" id="PS50076">
    <property type="entry name" value="DNAJ_2"/>
    <property type="match status" value="1"/>
</dbReference>
<feature type="region of interest" description="Disordered" evidence="1">
    <location>
        <begin position="1"/>
        <end position="35"/>
    </location>
</feature>
<name>A0A2N3PQU2_9PROT</name>
<dbReference type="InterPro" id="IPR001623">
    <property type="entry name" value="DnaJ_domain"/>
</dbReference>
<accession>A0A2N3PQU2</accession>
<dbReference type="OrthoDB" id="9786294at2"/>
<feature type="compositionally biased region" description="Basic and acidic residues" evidence="1">
    <location>
        <begin position="23"/>
        <end position="35"/>
    </location>
</feature>
<organism evidence="3 4">
    <name type="scientific">Telmatospirillum siberiense</name>
    <dbReference type="NCBI Taxonomy" id="382514"/>
    <lineage>
        <taxon>Bacteria</taxon>
        <taxon>Pseudomonadati</taxon>
        <taxon>Pseudomonadota</taxon>
        <taxon>Alphaproteobacteria</taxon>
        <taxon>Rhodospirillales</taxon>
        <taxon>Rhodospirillaceae</taxon>
        <taxon>Telmatospirillum</taxon>
    </lineage>
</organism>
<evidence type="ECO:0000256" key="1">
    <source>
        <dbReference type="SAM" id="MobiDB-lite"/>
    </source>
</evidence>
<dbReference type="Pfam" id="PF00226">
    <property type="entry name" value="DnaJ"/>
    <property type="match status" value="1"/>
</dbReference>
<evidence type="ECO:0000313" key="4">
    <source>
        <dbReference type="Proteomes" id="UP000233293"/>
    </source>
</evidence>
<keyword evidence="4" id="KW-1185">Reference proteome</keyword>
<dbReference type="PRINTS" id="PR00625">
    <property type="entry name" value="JDOMAIN"/>
</dbReference>
<dbReference type="SUPFAM" id="SSF46565">
    <property type="entry name" value="Chaperone J-domain"/>
    <property type="match status" value="1"/>
</dbReference>
<protein>
    <submittedName>
        <fullName evidence="3">Molecular chaperone DnaJ</fullName>
    </submittedName>
</protein>
<dbReference type="Proteomes" id="UP000233293">
    <property type="component" value="Unassembled WGS sequence"/>
</dbReference>
<dbReference type="EMBL" id="PIUM01000027">
    <property type="protein sequence ID" value="PKU22769.1"/>
    <property type="molecule type" value="Genomic_DNA"/>
</dbReference>
<sequence>MNGQSRKFWPPRGKPEANANQRACDHPGCRGEGEFRAPKSRETLTDYYYFCLDHVRAYNAAWDYYAGMRPEEIERMVRLDTTWQRPTWPLGRMGANHHINPEHIKDPFHVFSEDFWQGPPERSQASTAEEQAMRVMDLSGPLTPDILKARYKELCKLHHPDANGGDKEAEERFKRIGQAYKTLRESLNLS</sequence>
<reference evidence="4" key="1">
    <citation type="submission" date="2017-12" db="EMBL/GenBank/DDBJ databases">
        <title>Draft genome sequence of Telmatospirillum siberiense 26-4b1T, an acidotolerant peatland alphaproteobacterium potentially involved in sulfur cycling.</title>
        <authorList>
            <person name="Hausmann B."/>
            <person name="Pjevac P."/>
            <person name="Schreck K."/>
            <person name="Herbold C.W."/>
            <person name="Daims H."/>
            <person name="Wagner M."/>
            <person name="Pester M."/>
            <person name="Loy A."/>
        </authorList>
    </citation>
    <scope>NUCLEOTIDE SEQUENCE [LARGE SCALE GENOMIC DNA]</scope>
    <source>
        <strain evidence="4">26-4b1</strain>
    </source>
</reference>
<dbReference type="RefSeq" id="WP_101252419.1">
    <property type="nucleotide sequence ID" value="NZ_PIUM01000027.1"/>
</dbReference>
<gene>
    <name evidence="3" type="ORF">CWS72_20060</name>
</gene>
<proteinExistence type="predicted"/>
<feature type="domain" description="J" evidence="2">
    <location>
        <begin position="131"/>
        <end position="188"/>
    </location>
</feature>
<dbReference type="InterPro" id="IPR036869">
    <property type="entry name" value="J_dom_sf"/>
</dbReference>
<dbReference type="CDD" id="cd06257">
    <property type="entry name" value="DnaJ"/>
    <property type="match status" value="1"/>
</dbReference>
<dbReference type="SMART" id="SM00271">
    <property type="entry name" value="DnaJ"/>
    <property type="match status" value="1"/>
</dbReference>
<evidence type="ECO:0000313" key="3">
    <source>
        <dbReference type="EMBL" id="PKU22769.1"/>
    </source>
</evidence>
<evidence type="ECO:0000259" key="2">
    <source>
        <dbReference type="PROSITE" id="PS50076"/>
    </source>
</evidence>
<dbReference type="Gene3D" id="1.10.287.110">
    <property type="entry name" value="DnaJ domain"/>
    <property type="match status" value="1"/>
</dbReference>
<comment type="caution">
    <text evidence="3">The sequence shown here is derived from an EMBL/GenBank/DDBJ whole genome shotgun (WGS) entry which is preliminary data.</text>
</comment>